<evidence type="ECO:0000313" key="5">
    <source>
        <dbReference type="Proteomes" id="UP000799441"/>
    </source>
</evidence>
<keyword evidence="3" id="KW-0732">Signal</keyword>
<accession>A0A9P4UUV4</accession>
<keyword evidence="2" id="KW-0472">Membrane</keyword>
<keyword evidence="5" id="KW-1185">Reference proteome</keyword>
<dbReference type="OrthoDB" id="5425637at2759"/>
<evidence type="ECO:0000256" key="3">
    <source>
        <dbReference type="SAM" id="SignalP"/>
    </source>
</evidence>
<comment type="caution">
    <text evidence="4">The sequence shown here is derived from an EMBL/GenBank/DDBJ whole genome shotgun (WGS) entry which is preliminary data.</text>
</comment>
<evidence type="ECO:0000256" key="1">
    <source>
        <dbReference type="SAM" id="MobiDB-lite"/>
    </source>
</evidence>
<evidence type="ECO:0000313" key="4">
    <source>
        <dbReference type="EMBL" id="KAF2726196.1"/>
    </source>
</evidence>
<evidence type="ECO:0000256" key="2">
    <source>
        <dbReference type="SAM" id="Phobius"/>
    </source>
</evidence>
<proteinExistence type="predicted"/>
<feature type="region of interest" description="Disordered" evidence="1">
    <location>
        <begin position="34"/>
        <end position="66"/>
    </location>
</feature>
<reference evidence="4" key="1">
    <citation type="journal article" date="2020" name="Stud. Mycol.">
        <title>101 Dothideomycetes genomes: a test case for predicting lifestyles and emergence of pathogens.</title>
        <authorList>
            <person name="Haridas S."/>
            <person name="Albert R."/>
            <person name="Binder M."/>
            <person name="Bloem J."/>
            <person name="Labutti K."/>
            <person name="Salamov A."/>
            <person name="Andreopoulos B."/>
            <person name="Baker S."/>
            <person name="Barry K."/>
            <person name="Bills G."/>
            <person name="Bluhm B."/>
            <person name="Cannon C."/>
            <person name="Castanera R."/>
            <person name="Culley D."/>
            <person name="Daum C."/>
            <person name="Ezra D."/>
            <person name="Gonzalez J."/>
            <person name="Henrissat B."/>
            <person name="Kuo A."/>
            <person name="Liang C."/>
            <person name="Lipzen A."/>
            <person name="Lutzoni F."/>
            <person name="Magnuson J."/>
            <person name="Mondo S."/>
            <person name="Nolan M."/>
            <person name="Ohm R."/>
            <person name="Pangilinan J."/>
            <person name="Park H.-J."/>
            <person name="Ramirez L."/>
            <person name="Alfaro M."/>
            <person name="Sun H."/>
            <person name="Tritt A."/>
            <person name="Yoshinaga Y."/>
            <person name="Zwiers L.-H."/>
            <person name="Turgeon B."/>
            <person name="Goodwin S."/>
            <person name="Spatafora J."/>
            <person name="Crous P."/>
            <person name="Grigoriev I."/>
        </authorList>
    </citation>
    <scope>NUCLEOTIDE SEQUENCE</scope>
    <source>
        <strain evidence="4">CBS 116435</strain>
    </source>
</reference>
<feature type="transmembrane region" description="Helical" evidence="2">
    <location>
        <begin position="139"/>
        <end position="162"/>
    </location>
</feature>
<feature type="compositionally biased region" description="Low complexity" evidence="1">
    <location>
        <begin position="121"/>
        <end position="131"/>
    </location>
</feature>
<gene>
    <name evidence="4" type="ORF">K431DRAFT_299296</name>
</gene>
<dbReference type="Proteomes" id="UP000799441">
    <property type="component" value="Unassembled WGS sequence"/>
</dbReference>
<feature type="region of interest" description="Disordered" evidence="1">
    <location>
        <begin position="105"/>
        <end position="131"/>
    </location>
</feature>
<dbReference type="AlphaFoldDB" id="A0A9P4UUV4"/>
<name>A0A9P4UUV4_9PEZI</name>
<sequence>MKLSKLIWQTGLLLAASTAAAENALEVLQDAGSQSTSVDGSSSHSSLTTTQLSTRTTSDASSTSVSATRRLPSVSTSIYETASMSSTTLTAAAVTGVSTTAAASSQPSLANQWNGGDPDGTDAGASGTSSGSFSISTGAMAAIIVIIVLVVIFVSTLALFIVAKRRQWTIRQTLKRASRRLTGRAGANPDRRPHERAARRTAVRFVGASPPMPQNGRDVPPPYQPGHKRGLVVDIDAAEKGVGNAATTKPKKSWANPLVGRGPEGTRKEGGFVGKLWGNS</sequence>
<protein>
    <recommendedName>
        <fullName evidence="6">Mid2 domain-containing protein</fullName>
    </recommendedName>
</protein>
<evidence type="ECO:0008006" key="6">
    <source>
        <dbReference type="Google" id="ProtNLM"/>
    </source>
</evidence>
<feature type="signal peptide" evidence="3">
    <location>
        <begin position="1"/>
        <end position="21"/>
    </location>
</feature>
<feature type="chain" id="PRO_5040347802" description="Mid2 domain-containing protein" evidence="3">
    <location>
        <begin position="22"/>
        <end position="280"/>
    </location>
</feature>
<organism evidence="4 5">
    <name type="scientific">Polychaeton citri CBS 116435</name>
    <dbReference type="NCBI Taxonomy" id="1314669"/>
    <lineage>
        <taxon>Eukaryota</taxon>
        <taxon>Fungi</taxon>
        <taxon>Dikarya</taxon>
        <taxon>Ascomycota</taxon>
        <taxon>Pezizomycotina</taxon>
        <taxon>Dothideomycetes</taxon>
        <taxon>Dothideomycetidae</taxon>
        <taxon>Capnodiales</taxon>
        <taxon>Capnodiaceae</taxon>
        <taxon>Polychaeton</taxon>
    </lineage>
</organism>
<keyword evidence="2" id="KW-1133">Transmembrane helix</keyword>
<feature type="region of interest" description="Disordered" evidence="1">
    <location>
        <begin position="242"/>
        <end position="280"/>
    </location>
</feature>
<keyword evidence="2" id="KW-0812">Transmembrane</keyword>
<dbReference type="EMBL" id="MU003765">
    <property type="protein sequence ID" value="KAF2726196.1"/>
    <property type="molecule type" value="Genomic_DNA"/>
</dbReference>